<dbReference type="AlphaFoldDB" id="X1IHH5"/>
<sequence>AIKQNTRFAGVKPYYDLLGKSNYQTTMPEFIPQDLLTFMNQERLVLMLHTSGTGMNELKSQTFVRSVAETYPNIKIILAHMGRYLQVQDFMDFFRTDILDYPSIFLDCSSASRVEVYDAVLSKRDIWSRLLFASDIPFALITGEEYWSPETGPIFITRDTYRWSNQVLQEQFSHLGEKMTYNTYHVLKAVKDAFETLGLLPADARELKEMFF</sequence>
<protein>
    <submittedName>
        <fullName evidence="1">Uncharacterized protein</fullName>
    </submittedName>
</protein>
<gene>
    <name evidence="1" type="ORF">S03H2_64843</name>
</gene>
<organism evidence="1">
    <name type="scientific">marine sediment metagenome</name>
    <dbReference type="NCBI Taxonomy" id="412755"/>
    <lineage>
        <taxon>unclassified sequences</taxon>
        <taxon>metagenomes</taxon>
        <taxon>ecological metagenomes</taxon>
    </lineage>
</organism>
<dbReference type="InterPro" id="IPR032466">
    <property type="entry name" value="Metal_Hydrolase"/>
</dbReference>
<feature type="non-terminal residue" evidence="1">
    <location>
        <position position="212"/>
    </location>
</feature>
<evidence type="ECO:0000313" key="1">
    <source>
        <dbReference type="EMBL" id="GAH81876.1"/>
    </source>
</evidence>
<dbReference type="Gene3D" id="3.20.20.140">
    <property type="entry name" value="Metal-dependent hydrolases"/>
    <property type="match status" value="1"/>
</dbReference>
<reference evidence="1" key="1">
    <citation type="journal article" date="2014" name="Front. Microbiol.">
        <title>High frequency of phylogenetically diverse reductive dehalogenase-homologous genes in deep subseafloor sedimentary metagenomes.</title>
        <authorList>
            <person name="Kawai M."/>
            <person name="Futagami T."/>
            <person name="Toyoda A."/>
            <person name="Takaki Y."/>
            <person name="Nishi S."/>
            <person name="Hori S."/>
            <person name="Arai W."/>
            <person name="Tsubouchi T."/>
            <person name="Morono Y."/>
            <person name="Uchiyama I."/>
            <person name="Ito T."/>
            <person name="Fujiyama A."/>
            <person name="Inagaki F."/>
            <person name="Takami H."/>
        </authorList>
    </citation>
    <scope>NUCLEOTIDE SEQUENCE</scope>
    <source>
        <strain evidence="1">Expedition CK06-06</strain>
    </source>
</reference>
<proteinExistence type="predicted"/>
<comment type="caution">
    <text evidence="1">The sequence shown here is derived from an EMBL/GenBank/DDBJ whole genome shotgun (WGS) entry which is preliminary data.</text>
</comment>
<feature type="non-terminal residue" evidence="1">
    <location>
        <position position="1"/>
    </location>
</feature>
<dbReference type="SUPFAM" id="SSF51556">
    <property type="entry name" value="Metallo-dependent hydrolases"/>
    <property type="match status" value="1"/>
</dbReference>
<dbReference type="EMBL" id="BARU01042163">
    <property type="protein sequence ID" value="GAH81876.1"/>
    <property type="molecule type" value="Genomic_DNA"/>
</dbReference>
<name>X1IHH5_9ZZZZ</name>
<accession>X1IHH5</accession>